<dbReference type="EMBL" id="JAGTTL010000036">
    <property type="protein sequence ID" value="KAK6293342.1"/>
    <property type="molecule type" value="Genomic_DNA"/>
</dbReference>
<evidence type="ECO:0000256" key="1">
    <source>
        <dbReference type="SAM" id="MobiDB-lite"/>
    </source>
</evidence>
<protein>
    <recommendedName>
        <fullName evidence="5">Secreted protein</fullName>
    </recommendedName>
</protein>
<keyword evidence="4" id="KW-1185">Reference proteome</keyword>
<feature type="region of interest" description="Disordered" evidence="1">
    <location>
        <begin position="65"/>
        <end position="84"/>
    </location>
</feature>
<feature type="compositionally biased region" description="Polar residues" evidence="1">
    <location>
        <begin position="65"/>
        <end position="75"/>
    </location>
</feature>
<feature type="signal peptide" evidence="2">
    <location>
        <begin position="1"/>
        <end position="17"/>
    </location>
</feature>
<proteinExistence type="predicted"/>
<reference evidence="3 4" key="1">
    <citation type="submission" date="2021-04" db="EMBL/GenBank/DDBJ databases">
        <authorList>
            <person name="De Guttry C."/>
            <person name="Zahm M."/>
            <person name="Klopp C."/>
            <person name="Cabau C."/>
            <person name="Louis A."/>
            <person name="Berthelot C."/>
            <person name="Parey E."/>
            <person name="Roest Crollius H."/>
            <person name="Montfort J."/>
            <person name="Robinson-Rechavi M."/>
            <person name="Bucao C."/>
            <person name="Bouchez O."/>
            <person name="Gislard M."/>
            <person name="Lluch J."/>
            <person name="Milhes M."/>
            <person name="Lampietro C."/>
            <person name="Lopez Roques C."/>
            <person name="Donnadieu C."/>
            <person name="Braasch I."/>
            <person name="Desvignes T."/>
            <person name="Postlethwait J."/>
            <person name="Bobe J."/>
            <person name="Wedekind C."/>
            <person name="Guiguen Y."/>
        </authorList>
    </citation>
    <scope>NUCLEOTIDE SEQUENCE [LARGE SCALE GENOMIC DNA]</scope>
    <source>
        <strain evidence="3">Cs_M1</strain>
        <tissue evidence="3">Blood</tissue>
    </source>
</reference>
<accession>A0AAN8KIZ7</accession>
<evidence type="ECO:0000313" key="3">
    <source>
        <dbReference type="EMBL" id="KAK6293342.1"/>
    </source>
</evidence>
<feature type="chain" id="PRO_5042989670" description="Secreted protein" evidence="2">
    <location>
        <begin position="18"/>
        <end position="84"/>
    </location>
</feature>
<comment type="caution">
    <text evidence="3">The sequence shown here is derived from an EMBL/GenBank/DDBJ whole genome shotgun (WGS) entry which is preliminary data.</text>
</comment>
<sequence length="84" mass="9626">MDLFIFLLLSCNECGNAKIAGAQKATSVLKMLLHNLWILMTLRTTWGPRAMTLCFRRLNNSQDQPLQTRLKTGSQENRRSSIKM</sequence>
<name>A0AAN8KIZ7_9TELE</name>
<keyword evidence="2" id="KW-0732">Signal</keyword>
<evidence type="ECO:0000256" key="2">
    <source>
        <dbReference type="SAM" id="SignalP"/>
    </source>
</evidence>
<organism evidence="3 4">
    <name type="scientific">Coregonus suidteri</name>
    <dbReference type="NCBI Taxonomy" id="861788"/>
    <lineage>
        <taxon>Eukaryota</taxon>
        <taxon>Metazoa</taxon>
        <taxon>Chordata</taxon>
        <taxon>Craniata</taxon>
        <taxon>Vertebrata</taxon>
        <taxon>Euteleostomi</taxon>
        <taxon>Actinopterygii</taxon>
        <taxon>Neopterygii</taxon>
        <taxon>Teleostei</taxon>
        <taxon>Protacanthopterygii</taxon>
        <taxon>Salmoniformes</taxon>
        <taxon>Salmonidae</taxon>
        <taxon>Coregoninae</taxon>
        <taxon>Coregonus</taxon>
    </lineage>
</organism>
<evidence type="ECO:0000313" key="4">
    <source>
        <dbReference type="Proteomes" id="UP001356427"/>
    </source>
</evidence>
<dbReference type="AlphaFoldDB" id="A0AAN8KIZ7"/>
<gene>
    <name evidence="3" type="ORF">J4Q44_G00356680</name>
</gene>
<dbReference type="Proteomes" id="UP001356427">
    <property type="component" value="Unassembled WGS sequence"/>
</dbReference>
<evidence type="ECO:0008006" key="5">
    <source>
        <dbReference type="Google" id="ProtNLM"/>
    </source>
</evidence>